<organism evidence="2 3">
    <name type="scientific">Sphaerobolus stellatus (strain SS14)</name>
    <dbReference type="NCBI Taxonomy" id="990650"/>
    <lineage>
        <taxon>Eukaryota</taxon>
        <taxon>Fungi</taxon>
        <taxon>Dikarya</taxon>
        <taxon>Basidiomycota</taxon>
        <taxon>Agaricomycotina</taxon>
        <taxon>Agaricomycetes</taxon>
        <taxon>Phallomycetidae</taxon>
        <taxon>Geastrales</taxon>
        <taxon>Sphaerobolaceae</taxon>
        <taxon>Sphaerobolus</taxon>
    </lineage>
</organism>
<dbReference type="OrthoDB" id="3044562at2759"/>
<dbReference type="InterPro" id="IPR000210">
    <property type="entry name" value="BTB/POZ_dom"/>
</dbReference>
<name>A0A0C9VQR6_SPHS4</name>
<proteinExistence type="predicted"/>
<evidence type="ECO:0000259" key="1">
    <source>
        <dbReference type="PROSITE" id="PS50097"/>
    </source>
</evidence>
<evidence type="ECO:0000313" key="2">
    <source>
        <dbReference type="EMBL" id="KIJ40241.1"/>
    </source>
</evidence>
<dbReference type="AlphaFoldDB" id="A0A0C9VQR6"/>
<dbReference type="EMBL" id="KN837145">
    <property type="protein sequence ID" value="KIJ40241.1"/>
    <property type="molecule type" value="Genomic_DNA"/>
</dbReference>
<dbReference type="Pfam" id="PF00651">
    <property type="entry name" value="BTB"/>
    <property type="match status" value="1"/>
</dbReference>
<dbReference type="Gene3D" id="3.30.710.10">
    <property type="entry name" value="Potassium Channel Kv1.1, Chain A"/>
    <property type="match status" value="1"/>
</dbReference>
<reference evidence="2 3" key="1">
    <citation type="submission" date="2014-06" db="EMBL/GenBank/DDBJ databases">
        <title>Evolutionary Origins and Diversification of the Mycorrhizal Mutualists.</title>
        <authorList>
            <consortium name="DOE Joint Genome Institute"/>
            <consortium name="Mycorrhizal Genomics Consortium"/>
            <person name="Kohler A."/>
            <person name="Kuo A."/>
            <person name="Nagy L.G."/>
            <person name="Floudas D."/>
            <person name="Copeland A."/>
            <person name="Barry K.W."/>
            <person name="Cichocki N."/>
            <person name="Veneault-Fourrey C."/>
            <person name="LaButti K."/>
            <person name="Lindquist E.A."/>
            <person name="Lipzen A."/>
            <person name="Lundell T."/>
            <person name="Morin E."/>
            <person name="Murat C."/>
            <person name="Riley R."/>
            <person name="Ohm R."/>
            <person name="Sun H."/>
            <person name="Tunlid A."/>
            <person name="Henrissat B."/>
            <person name="Grigoriev I.V."/>
            <person name="Hibbett D.S."/>
            <person name="Martin F."/>
        </authorList>
    </citation>
    <scope>NUCLEOTIDE SEQUENCE [LARGE SCALE GENOMIC DNA]</scope>
    <source>
        <strain evidence="2 3">SS14</strain>
    </source>
</reference>
<evidence type="ECO:0000313" key="3">
    <source>
        <dbReference type="Proteomes" id="UP000054279"/>
    </source>
</evidence>
<feature type="domain" description="BTB" evidence="1">
    <location>
        <begin position="24"/>
        <end position="97"/>
    </location>
</feature>
<protein>
    <submittedName>
        <fullName evidence="2">Unplaced genomic scaffold SPHSTscaffold_70, whole genome shotgun sequence</fullName>
    </submittedName>
</protein>
<dbReference type="SUPFAM" id="SSF54695">
    <property type="entry name" value="POZ domain"/>
    <property type="match status" value="1"/>
</dbReference>
<dbReference type="Proteomes" id="UP000054279">
    <property type="component" value="Unassembled WGS sequence"/>
</dbReference>
<keyword evidence="3" id="KW-1185">Reference proteome</keyword>
<gene>
    <name evidence="2" type="ORF">M422DRAFT_780739</name>
</gene>
<dbReference type="InterPro" id="IPR011333">
    <property type="entry name" value="SKP1/BTB/POZ_sf"/>
</dbReference>
<accession>A0A0C9VQR6</accession>
<sequence>MGTSTKEWGKDIHDRHPPFWHENGNIILSVKDDHSGEEHQFKIHKYVLKLHSTVFRDMLEVGQAHELCSTVALKGDSVDDVCALLRVLYTGFMAYDTLTFENALGILRLSDKYLFDELRAAVIRLLKRNWPLNREEYIHFKKAYPEERNLKCIQLIKTANLTRAHELLPTAFFELAVCDHDILDRIQPTDPPSIHGLSQADLSRILIGRQLLIKNCSMTINHIPRGNIGRGWHEEFCNCSWIDRKLALWNDFHLTKWISPGYLPDVDVYGALMKHLDLTGSTDDEGYCPDCNRWLIHVCEQAAVNMWKDIPRHFHLPKVDQAAYKRSKDPFVLL</sequence>
<dbReference type="SMART" id="SM00225">
    <property type="entry name" value="BTB"/>
    <property type="match status" value="1"/>
</dbReference>
<dbReference type="CDD" id="cd18186">
    <property type="entry name" value="BTB_POZ_ZBTB_KLHL-like"/>
    <property type="match status" value="1"/>
</dbReference>
<dbReference type="HOGENOM" id="CLU_756877_0_0_1"/>
<dbReference type="PROSITE" id="PS50097">
    <property type="entry name" value="BTB"/>
    <property type="match status" value="1"/>
</dbReference>